<dbReference type="PANTHER" id="PTHR38788:SF3">
    <property type="entry name" value="CLR5 DOMAIN-CONTAINING PROTEIN"/>
    <property type="match status" value="1"/>
</dbReference>
<comment type="caution">
    <text evidence="3">The sequence shown here is derived from an EMBL/GenBank/DDBJ whole genome shotgun (WGS) entry which is preliminary data.</text>
</comment>
<dbReference type="PANTHER" id="PTHR38788">
    <property type="entry name" value="CLR5 DOMAIN-CONTAINING PROTEIN"/>
    <property type="match status" value="1"/>
</dbReference>
<dbReference type="AlphaFoldDB" id="A0AA40K5K5"/>
<evidence type="ECO:0000313" key="3">
    <source>
        <dbReference type="EMBL" id="KAK0746788.1"/>
    </source>
</evidence>
<evidence type="ECO:0000313" key="4">
    <source>
        <dbReference type="Proteomes" id="UP001172155"/>
    </source>
</evidence>
<evidence type="ECO:0000256" key="1">
    <source>
        <dbReference type="SAM" id="MobiDB-lite"/>
    </source>
</evidence>
<dbReference type="Proteomes" id="UP001172155">
    <property type="component" value="Unassembled WGS sequence"/>
</dbReference>
<name>A0AA40K5K5_9PEZI</name>
<protein>
    <submittedName>
        <fullName evidence="3">Clr5 domain-containing protein</fullName>
    </submittedName>
</protein>
<gene>
    <name evidence="3" type="ORF">B0T18DRAFT_489270</name>
</gene>
<keyword evidence="4" id="KW-1185">Reference proteome</keyword>
<accession>A0AA40K5K5</accession>
<organism evidence="3 4">
    <name type="scientific">Schizothecium vesticola</name>
    <dbReference type="NCBI Taxonomy" id="314040"/>
    <lineage>
        <taxon>Eukaryota</taxon>
        <taxon>Fungi</taxon>
        <taxon>Dikarya</taxon>
        <taxon>Ascomycota</taxon>
        <taxon>Pezizomycotina</taxon>
        <taxon>Sordariomycetes</taxon>
        <taxon>Sordariomycetidae</taxon>
        <taxon>Sordariales</taxon>
        <taxon>Schizotheciaceae</taxon>
        <taxon>Schizothecium</taxon>
    </lineage>
</organism>
<evidence type="ECO:0000259" key="2">
    <source>
        <dbReference type="Pfam" id="PF14420"/>
    </source>
</evidence>
<dbReference type="Pfam" id="PF14420">
    <property type="entry name" value="Clr5"/>
    <property type="match status" value="1"/>
</dbReference>
<dbReference type="InterPro" id="IPR025676">
    <property type="entry name" value="Clr5_dom"/>
</dbReference>
<feature type="region of interest" description="Disordered" evidence="1">
    <location>
        <begin position="1"/>
        <end position="24"/>
    </location>
</feature>
<sequence length="119" mass="13836">MAREFKFVSGPGPPRAPPVSSSDWETHRATIYYLWKSRNMPLKQLMDTMRSEHSFAPSRKQYVLQLKKWGMHKYTPARPSANKRPHPSPSPDPQVSCRQTKKVQDSKRAQESNRSQIQE</sequence>
<reference evidence="3" key="1">
    <citation type="submission" date="2023-06" db="EMBL/GenBank/DDBJ databases">
        <title>Genome-scale phylogeny and comparative genomics of the fungal order Sordariales.</title>
        <authorList>
            <consortium name="Lawrence Berkeley National Laboratory"/>
            <person name="Hensen N."/>
            <person name="Bonometti L."/>
            <person name="Westerberg I."/>
            <person name="Brannstrom I.O."/>
            <person name="Guillou S."/>
            <person name="Cros-Aarteil S."/>
            <person name="Calhoun S."/>
            <person name="Haridas S."/>
            <person name="Kuo A."/>
            <person name="Mondo S."/>
            <person name="Pangilinan J."/>
            <person name="Riley R."/>
            <person name="LaButti K."/>
            <person name="Andreopoulos B."/>
            <person name="Lipzen A."/>
            <person name="Chen C."/>
            <person name="Yanf M."/>
            <person name="Daum C."/>
            <person name="Ng V."/>
            <person name="Clum A."/>
            <person name="Steindorff A."/>
            <person name="Ohm R."/>
            <person name="Martin F."/>
            <person name="Silar P."/>
            <person name="Natvig D."/>
            <person name="Lalanne C."/>
            <person name="Gautier V."/>
            <person name="Ament-velasquez S.L."/>
            <person name="Kruys A."/>
            <person name="Hutchinson M.I."/>
            <person name="Powell A.J."/>
            <person name="Barry K."/>
            <person name="Miller A.N."/>
            <person name="Grigoriev I.V."/>
            <person name="Debuchy R."/>
            <person name="Gladieux P."/>
            <person name="Thoren M.H."/>
            <person name="Johannesson H."/>
        </authorList>
    </citation>
    <scope>NUCLEOTIDE SEQUENCE</scope>
    <source>
        <strain evidence="3">SMH3187-1</strain>
    </source>
</reference>
<feature type="domain" description="Clr5" evidence="2">
    <location>
        <begin position="21"/>
        <end position="73"/>
    </location>
</feature>
<feature type="compositionally biased region" description="Basic and acidic residues" evidence="1">
    <location>
        <begin position="102"/>
        <end position="111"/>
    </location>
</feature>
<proteinExistence type="predicted"/>
<feature type="region of interest" description="Disordered" evidence="1">
    <location>
        <begin position="73"/>
        <end position="119"/>
    </location>
</feature>
<dbReference type="EMBL" id="JAUKUD010000004">
    <property type="protein sequence ID" value="KAK0746788.1"/>
    <property type="molecule type" value="Genomic_DNA"/>
</dbReference>